<proteinExistence type="predicted"/>
<sequence>MFTGVLQKMLTEWADPIRYYLPMESDFVAMNQLIGQHISLQFKHFQCLNCGENKPIFRQGYCKECFFAVPQTADWIMHPELSKAHLNIEERDLNYEQQMQLQPHYVYLANTSEVKVGVTRKSQAPTRWIDQGAHEALVIAEVPNRYLAGIAEVALKQHIADKTNWRKMLTNQFTSVDLEAVKAQLRPFIPQEVQPYIAEETALWHLHFPVLQYPAQVRSLQLLQTPHYEGKLVGIKGQYLIFEDNTVFNIRGNEGLVVALAL</sequence>
<dbReference type="Pfam" id="PF10977">
    <property type="entry name" value="DUF2797"/>
    <property type="match status" value="1"/>
</dbReference>
<keyword evidence="2" id="KW-1185">Reference proteome</keyword>
<accession>A0ABS3PXK5</accession>
<evidence type="ECO:0000313" key="2">
    <source>
        <dbReference type="Proteomes" id="UP000681610"/>
    </source>
</evidence>
<dbReference type="RefSeq" id="WP_208058605.1">
    <property type="nucleotide sequence ID" value="NZ_JAGDYP010000004.1"/>
</dbReference>
<name>A0ABS3PXK5_9FLAO</name>
<evidence type="ECO:0000313" key="1">
    <source>
        <dbReference type="EMBL" id="MBO1884048.1"/>
    </source>
</evidence>
<reference evidence="1 2" key="1">
    <citation type="submission" date="2021-03" db="EMBL/GenBank/DDBJ databases">
        <title>Isolation and description of Capnocytophaga bilenii sp. nov., a novel Capnocytophaga species, isolated from a gingivitis subject.</title>
        <authorList>
            <person name="Antezack A."/>
            <person name="Monnet-Corti V."/>
            <person name="La Scola B."/>
        </authorList>
    </citation>
    <scope>NUCLEOTIDE SEQUENCE [LARGE SCALE GENOMIC DNA]</scope>
    <source>
        <strain evidence="1 2">Marseille-Q4570</strain>
    </source>
</reference>
<comment type="caution">
    <text evidence="1">The sequence shown here is derived from an EMBL/GenBank/DDBJ whole genome shotgun (WGS) entry which is preliminary data.</text>
</comment>
<gene>
    <name evidence="1" type="ORF">J4N46_06390</name>
</gene>
<dbReference type="EMBL" id="JAGDYP010000004">
    <property type="protein sequence ID" value="MBO1884048.1"/>
    <property type="molecule type" value="Genomic_DNA"/>
</dbReference>
<dbReference type="InterPro" id="IPR021246">
    <property type="entry name" value="DUF2797"/>
</dbReference>
<dbReference type="Proteomes" id="UP000681610">
    <property type="component" value="Unassembled WGS sequence"/>
</dbReference>
<organism evidence="1 2">
    <name type="scientific">Capnocytophaga bilenii</name>
    <dbReference type="NCBI Taxonomy" id="2819369"/>
    <lineage>
        <taxon>Bacteria</taxon>
        <taxon>Pseudomonadati</taxon>
        <taxon>Bacteroidota</taxon>
        <taxon>Flavobacteriia</taxon>
        <taxon>Flavobacteriales</taxon>
        <taxon>Flavobacteriaceae</taxon>
        <taxon>Capnocytophaga</taxon>
    </lineage>
</organism>
<protein>
    <submittedName>
        <fullName evidence="1">DUF2797 domain-containing protein</fullName>
    </submittedName>
</protein>